<feature type="domain" description="O-antigen ligase-related" evidence="6">
    <location>
        <begin position="209"/>
        <end position="367"/>
    </location>
</feature>
<comment type="caution">
    <text evidence="7">The sequence shown here is derived from an EMBL/GenBank/DDBJ whole genome shotgun (WGS) entry which is preliminary data.</text>
</comment>
<dbReference type="PANTHER" id="PTHR37422:SF13">
    <property type="entry name" value="LIPOPOLYSACCHARIDE BIOSYNTHESIS PROTEIN PA4999-RELATED"/>
    <property type="match status" value="1"/>
</dbReference>
<proteinExistence type="predicted"/>
<evidence type="ECO:0000256" key="1">
    <source>
        <dbReference type="ARBA" id="ARBA00004141"/>
    </source>
</evidence>
<organism evidence="7 8">
    <name type="scientific">Candidatus Nealsonbacteria bacterium RIFOXYB1_FULL_40_15</name>
    <dbReference type="NCBI Taxonomy" id="1801677"/>
    <lineage>
        <taxon>Bacteria</taxon>
        <taxon>Candidatus Nealsoniibacteriota</taxon>
    </lineage>
</organism>
<dbReference type="Gene3D" id="1.25.40.10">
    <property type="entry name" value="Tetratricopeptide repeat domain"/>
    <property type="match status" value="1"/>
</dbReference>
<dbReference type="GO" id="GO:0016020">
    <property type="term" value="C:membrane"/>
    <property type="evidence" value="ECO:0007669"/>
    <property type="project" value="UniProtKB-SubCell"/>
</dbReference>
<comment type="subcellular location">
    <subcellularLocation>
        <location evidence="1">Membrane</location>
        <topology evidence="1">Multi-pass membrane protein</topology>
    </subcellularLocation>
</comment>
<sequence>MSRKIYLACIFIVLALPLLSSPLLFYPPAWGKTIIFKIVMSIVFFFFLKDIISGKISYKEKIKELLDKKSRVFLPFWILAVFLCINAISLIFSKDLYFSFFGSPLRAGGFLNLVFYFFFSIFIFLFLKQKEWEKVWKFSFVVGLLVSLFALIQQFRIFGDKIIPYPIRPPSTLGSPVFLALYLAILSFLCLAFAIKEEKKSSRIFYFACFLIYMLVIFLTGTRAAYFGIFAGLIYFLFFYPKKHPWPKIAAGSILVFAVVLIYLFNVFSGFGFIKENPTLFSLSERFTARLFTTDPRPAGWSILLNAVKERPFFGWGLENISVAFDKYYDSGLPNIHKEGGAWWDRSHNIFLDIAVSTGIPALIIYLSLLGIIFYRLRHDKSLYAHGIKTSFIAYLATAFFSFDTFSTYLIFFVLIAFSLNILSSQKEPAKEKILLGYLSWPKYALIALLFLLIFIFAYQFNIKPLFLNREINIAVKNNCEEAVQKMDSVFYKKGFIQQYAGLEYVDMLAKCIKNNPKKEEELSRKAVSVLDDIVRIRPENTRGWLLSAEYSNILIQFSENKNELLEKSYSSLEKAQELSPKRKEIIIEWINWIRSAIALGDYNKAIEKTDELISKTNIPDFWWEKGIANIYSGNIEEGKENIRTAGENGYSIESPDSLKRILNAYASIPKSPEIYGQLKEIYKNLIVFEPDNFQYHASLAFVYKELKEYNKAREEANIVLRISPESEENIRKFLNSLK</sequence>
<dbReference type="InterPro" id="IPR011990">
    <property type="entry name" value="TPR-like_helical_dom_sf"/>
</dbReference>
<dbReference type="AlphaFoldDB" id="A0A1G2EN08"/>
<feature type="transmembrane region" description="Helical" evidence="5">
    <location>
        <begin position="350"/>
        <end position="375"/>
    </location>
</feature>
<gene>
    <name evidence="7" type="ORF">A2365_00710</name>
</gene>
<dbReference type="STRING" id="1801677.A2365_00710"/>
<keyword evidence="4 5" id="KW-0472">Membrane</keyword>
<feature type="transmembrane region" description="Helical" evidence="5">
    <location>
        <begin position="444"/>
        <end position="461"/>
    </location>
</feature>
<evidence type="ECO:0000256" key="2">
    <source>
        <dbReference type="ARBA" id="ARBA00022692"/>
    </source>
</evidence>
<evidence type="ECO:0000313" key="7">
    <source>
        <dbReference type="EMBL" id="OGZ27176.1"/>
    </source>
</evidence>
<feature type="transmembrane region" description="Helical" evidence="5">
    <location>
        <begin position="253"/>
        <end position="274"/>
    </location>
</feature>
<feature type="transmembrane region" description="Helical" evidence="5">
    <location>
        <begin position="72"/>
        <end position="93"/>
    </location>
</feature>
<protein>
    <recommendedName>
        <fullName evidence="6">O-antigen ligase-related domain-containing protein</fullName>
    </recommendedName>
</protein>
<feature type="transmembrane region" description="Helical" evidence="5">
    <location>
        <begin position="138"/>
        <end position="157"/>
    </location>
</feature>
<dbReference type="Proteomes" id="UP000177740">
    <property type="component" value="Unassembled WGS sequence"/>
</dbReference>
<dbReference type="PANTHER" id="PTHR37422">
    <property type="entry name" value="TEICHURONIC ACID BIOSYNTHESIS PROTEIN TUAE"/>
    <property type="match status" value="1"/>
</dbReference>
<keyword evidence="2 5" id="KW-0812">Transmembrane</keyword>
<dbReference type="EMBL" id="MHMM01000010">
    <property type="protein sequence ID" value="OGZ27176.1"/>
    <property type="molecule type" value="Genomic_DNA"/>
</dbReference>
<evidence type="ECO:0000259" key="6">
    <source>
        <dbReference type="Pfam" id="PF04932"/>
    </source>
</evidence>
<feature type="transmembrane region" description="Helical" evidence="5">
    <location>
        <begin position="382"/>
        <end position="400"/>
    </location>
</feature>
<evidence type="ECO:0000256" key="3">
    <source>
        <dbReference type="ARBA" id="ARBA00022989"/>
    </source>
</evidence>
<feature type="transmembrane region" description="Helical" evidence="5">
    <location>
        <begin position="177"/>
        <end position="195"/>
    </location>
</feature>
<feature type="transmembrane region" description="Helical" evidence="5">
    <location>
        <begin position="225"/>
        <end position="241"/>
    </location>
</feature>
<feature type="transmembrane region" description="Helical" evidence="5">
    <location>
        <begin position="30"/>
        <end position="52"/>
    </location>
</feature>
<dbReference type="SUPFAM" id="SSF48452">
    <property type="entry name" value="TPR-like"/>
    <property type="match status" value="1"/>
</dbReference>
<dbReference type="Pfam" id="PF04932">
    <property type="entry name" value="Wzy_C"/>
    <property type="match status" value="1"/>
</dbReference>
<evidence type="ECO:0000313" key="8">
    <source>
        <dbReference type="Proteomes" id="UP000177740"/>
    </source>
</evidence>
<keyword evidence="3 5" id="KW-1133">Transmembrane helix</keyword>
<feature type="transmembrane region" description="Helical" evidence="5">
    <location>
        <begin position="202"/>
        <end position="219"/>
    </location>
</feature>
<dbReference type="InterPro" id="IPR051533">
    <property type="entry name" value="WaaL-like"/>
</dbReference>
<name>A0A1G2EN08_9BACT</name>
<feature type="transmembrane region" description="Helical" evidence="5">
    <location>
        <begin position="406"/>
        <end position="423"/>
    </location>
</feature>
<dbReference type="InterPro" id="IPR007016">
    <property type="entry name" value="O-antigen_ligase-rel_domated"/>
</dbReference>
<accession>A0A1G2EN08</accession>
<reference evidence="7 8" key="1">
    <citation type="journal article" date="2016" name="Nat. Commun.">
        <title>Thousands of microbial genomes shed light on interconnected biogeochemical processes in an aquifer system.</title>
        <authorList>
            <person name="Anantharaman K."/>
            <person name="Brown C.T."/>
            <person name="Hug L.A."/>
            <person name="Sharon I."/>
            <person name="Castelle C.J."/>
            <person name="Probst A.J."/>
            <person name="Thomas B.C."/>
            <person name="Singh A."/>
            <person name="Wilkins M.J."/>
            <person name="Karaoz U."/>
            <person name="Brodie E.L."/>
            <person name="Williams K.H."/>
            <person name="Hubbard S.S."/>
            <person name="Banfield J.F."/>
        </authorList>
    </citation>
    <scope>NUCLEOTIDE SEQUENCE [LARGE SCALE GENOMIC DNA]</scope>
</reference>
<evidence type="ECO:0000256" key="5">
    <source>
        <dbReference type="SAM" id="Phobius"/>
    </source>
</evidence>
<feature type="transmembrane region" description="Helical" evidence="5">
    <location>
        <begin position="105"/>
        <end position="126"/>
    </location>
</feature>
<evidence type="ECO:0000256" key="4">
    <source>
        <dbReference type="ARBA" id="ARBA00023136"/>
    </source>
</evidence>